<feature type="domain" description="Caspase family p20" evidence="9">
    <location>
        <begin position="16"/>
        <end position="139"/>
    </location>
</feature>
<dbReference type="PANTHER" id="PTHR10454:SF232">
    <property type="entry name" value="AT03047P-RELATED"/>
    <property type="match status" value="1"/>
</dbReference>
<dbReference type="PANTHER" id="PTHR10454">
    <property type="entry name" value="CASPASE"/>
    <property type="match status" value="1"/>
</dbReference>
<evidence type="ECO:0000256" key="5">
    <source>
        <dbReference type="ARBA" id="ARBA00022807"/>
    </source>
</evidence>
<gene>
    <name evidence="10" type="ORF">AAG570_006349</name>
</gene>
<dbReference type="SMART" id="SM00115">
    <property type="entry name" value="CASc"/>
    <property type="match status" value="1"/>
</dbReference>
<dbReference type="GO" id="GO:0016322">
    <property type="term" value="P:neuron remodeling"/>
    <property type="evidence" value="ECO:0007669"/>
    <property type="project" value="UniProtKB-ARBA"/>
</dbReference>
<dbReference type="Pfam" id="PF00656">
    <property type="entry name" value="Peptidase_C14"/>
    <property type="match status" value="1"/>
</dbReference>
<name>A0ABD0YTR0_9HEMI</name>
<dbReference type="PROSITE" id="PS50208">
    <property type="entry name" value="CASPASE_P20"/>
    <property type="match status" value="1"/>
</dbReference>
<evidence type="ECO:0000259" key="9">
    <source>
        <dbReference type="PROSITE" id="PS50208"/>
    </source>
</evidence>
<dbReference type="SUPFAM" id="SSF52129">
    <property type="entry name" value="Caspase-like"/>
    <property type="match status" value="1"/>
</dbReference>
<evidence type="ECO:0000256" key="4">
    <source>
        <dbReference type="ARBA" id="ARBA00022801"/>
    </source>
</evidence>
<evidence type="ECO:0000259" key="8">
    <source>
        <dbReference type="PROSITE" id="PS50207"/>
    </source>
</evidence>
<evidence type="ECO:0008006" key="12">
    <source>
        <dbReference type="Google" id="ProtNLM"/>
    </source>
</evidence>
<comment type="caution">
    <text evidence="10">The sequence shown here is derived from an EMBL/GenBank/DDBJ whole genome shotgun (WGS) entry which is preliminary data.</text>
</comment>
<keyword evidence="11" id="KW-1185">Reference proteome</keyword>
<keyword evidence="3" id="KW-0053">Apoptosis</keyword>
<dbReference type="InterPro" id="IPR002138">
    <property type="entry name" value="Pept_C14_p10"/>
</dbReference>
<dbReference type="GO" id="GO:0045476">
    <property type="term" value="P:nurse cell apoptotic process"/>
    <property type="evidence" value="ECO:0007669"/>
    <property type="project" value="UniProtKB-ARBA"/>
</dbReference>
<dbReference type="Proteomes" id="UP001558652">
    <property type="component" value="Unassembled WGS sequence"/>
</dbReference>
<sequence length="254" mass="29679">MPVDRESEEYNMNHLRRGYATIFNHDEFSHDMPTRKGSHIDVQQLTNILEMLHFEVKVYNNLDCEKIREVLNELASMDHSDCDCLLVAVLTHGLKSNYLYAKDYIYSVDTLWLPFTADRCLSLAGKPKMFLIQACRGEALDAGVRLVSTSQTDSGNISYKIPSMADFFIAYSTAEGYYSWRHPEKGTWFIQSFCQVLNDHYRTLDFQKIMTRVSHRVAIEFESYNDCFLEQHEQKQVPNMHSTLIRDVYFRPKV</sequence>
<dbReference type="PROSITE" id="PS01121">
    <property type="entry name" value="CASPASE_HIS"/>
    <property type="match status" value="1"/>
</dbReference>
<keyword evidence="4" id="KW-0378">Hydrolase</keyword>
<evidence type="ECO:0000313" key="10">
    <source>
        <dbReference type="EMBL" id="KAL1139365.1"/>
    </source>
</evidence>
<dbReference type="InterPro" id="IPR016129">
    <property type="entry name" value="Caspase_his_AS"/>
</dbReference>
<dbReference type="InterPro" id="IPR015917">
    <property type="entry name" value="Pept_C14A"/>
</dbReference>
<evidence type="ECO:0000256" key="6">
    <source>
        <dbReference type="ARBA" id="ARBA00023145"/>
    </source>
</evidence>
<accession>A0ABD0YTR0</accession>
<dbReference type="GO" id="GO:0045751">
    <property type="term" value="P:negative regulation of Toll signaling pathway"/>
    <property type="evidence" value="ECO:0007669"/>
    <property type="project" value="UniProtKB-ARBA"/>
</dbReference>
<dbReference type="FunFam" id="3.40.50.1460:FF:000001">
    <property type="entry name" value="Caspase-3 preproprotein"/>
    <property type="match status" value="1"/>
</dbReference>
<evidence type="ECO:0000313" key="11">
    <source>
        <dbReference type="Proteomes" id="UP001558652"/>
    </source>
</evidence>
<keyword evidence="5" id="KW-0788">Thiol protease</keyword>
<evidence type="ECO:0000256" key="7">
    <source>
        <dbReference type="RuleBase" id="RU003971"/>
    </source>
</evidence>
<dbReference type="GO" id="GO:0006508">
    <property type="term" value="P:proteolysis"/>
    <property type="evidence" value="ECO:0007669"/>
    <property type="project" value="UniProtKB-KW"/>
</dbReference>
<protein>
    <recommendedName>
        <fullName evidence="12">Caspase-1</fullName>
    </recommendedName>
</protein>
<evidence type="ECO:0000256" key="1">
    <source>
        <dbReference type="ARBA" id="ARBA00010134"/>
    </source>
</evidence>
<organism evidence="10 11">
    <name type="scientific">Ranatra chinensis</name>
    <dbReference type="NCBI Taxonomy" id="642074"/>
    <lineage>
        <taxon>Eukaryota</taxon>
        <taxon>Metazoa</taxon>
        <taxon>Ecdysozoa</taxon>
        <taxon>Arthropoda</taxon>
        <taxon>Hexapoda</taxon>
        <taxon>Insecta</taxon>
        <taxon>Pterygota</taxon>
        <taxon>Neoptera</taxon>
        <taxon>Paraneoptera</taxon>
        <taxon>Hemiptera</taxon>
        <taxon>Heteroptera</taxon>
        <taxon>Panheteroptera</taxon>
        <taxon>Nepomorpha</taxon>
        <taxon>Nepidae</taxon>
        <taxon>Ranatrinae</taxon>
        <taxon>Ranatra</taxon>
    </lineage>
</organism>
<proteinExistence type="inferred from homology"/>
<dbReference type="InterPro" id="IPR002398">
    <property type="entry name" value="Pept_C14"/>
</dbReference>
<evidence type="ECO:0000256" key="2">
    <source>
        <dbReference type="ARBA" id="ARBA00022670"/>
    </source>
</evidence>
<reference evidence="10 11" key="1">
    <citation type="submission" date="2024-07" db="EMBL/GenBank/DDBJ databases">
        <title>Chromosome-level genome assembly of the water stick insect Ranatra chinensis (Heteroptera: Nepidae).</title>
        <authorList>
            <person name="Liu X."/>
        </authorList>
    </citation>
    <scope>NUCLEOTIDE SEQUENCE [LARGE SCALE GENOMIC DNA]</scope>
    <source>
        <strain evidence="10">Cailab_2021Rc</strain>
        <tissue evidence="10">Muscle</tissue>
    </source>
</reference>
<dbReference type="InterPro" id="IPR033139">
    <property type="entry name" value="Caspase_cys_AS"/>
</dbReference>
<comment type="similarity">
    <text evidence="1 7">Belongs to the peptidase C14A family.</text>
</comment>
<evidence type="ECO:0000256" key="3">
    <source>
        <dbReference type="ARBA" id="ARBA00022703"/>
    </source>
</evidence>
<dbReference type="PROSITE" id="PS01122">
    <property type="entry name" value="CASPASE_CYS"/>
    <property type="match status" value="1"/>
</dbReference>
<dbReference type="GO" id="GO:0008234">
    <property type="term" value="F:cysteine-type peptidase activity"/>
    <property type="evidence" value="ECO:0007669"/>
    <property type="project" value="UniProtKB-KW"/>
</dbReference>
<feature type="domain" description="Caspase family p10" evidence="8">
    <location>
        <begin position="157"/>
        <end position="252"/>
    </location>
</feature>
<dbReference type="InterPro" id="IPR011600">
    <property type="entry name" value="Pept_C14_caspase"/>
</dbReference>
<dbReference type="PRINTS" id="PR00376">
    <property type="entry name" value="IL1BCENZYME"/>
</dbReference>
<dbReference type="PROSITE" id="PS50207">
    <property type="entry name" value="CASPASE_P10"/>
    <property type="match status" value="1"/>
</dbReference>
<dbReference type="CDD" id="cd00032">
    <property type="entry name" value="CASc"/>
    <property type="match status" value="1"/>
</dbReference>
<dbReference type="Gene3D" id="3.40.50.1460">
    <property type="match status" value="1"/>
</dbReference>
<keyword evidence="2" id="KW-0645">Protease</keyword>
<dbReference type="InterPro" id="IPR001309">
    <property type="entry name" value="Pept_C14_p20"/>
</dbReference>
<dbReference type="InterPro" id="IPR029030">
    <property type="entry name" value="Caspase-like_dom_sf"/>
</dbReference>
<dbReference type="AlphaFoldDB" id="A0ABD0YTR0"/>
<keyword evidence="6" id="KW-0865">Zymogen</keyword>
<dbReference type="EMBL" id="JBFDAA010000002">
    <property type="protein sequence ID" value="KAL1139365.1"/>
    <property type="molecule type" value="Genomic_DNA"/>
</dbReference>
<dbReference type="GO" id="GO:1990525">
    <property type="term" value="F:BIR domain binding"/>
    <property type="evidence" value="ECO:0007669"/>
    <property type="project" value="UniProtKB-ARBA"/>
</dbReference>